<keyword evidence="10" id="KW-1185">Reference proteome</keyword>
<dbReference type="RefSeq" id="WP_279242600.1">
    <property type="nucleotide sequence ID" value="NZ_CP036501.1"/>
</dbReference>
<proteinExistence type="inferred from homology"/>
<evidence type="ECO:0000259" key="8">
    <source>
        <dbReference type="Pfam" id="PF02108"/>
    </source>
</evidence>
<evidence type="ECO:0000256" key="7">
    <source>
        <dbReference type="ARBA" id="ARBA00023225"/>
    </source>
</evidence>
<evidence type="ECO:0000256" key="5">
    <source>
        <dbReference type="ARBA" id="ARBA00022795"/>
    </source>
</evidence>
<evidence type="ECO:0000313" key="9">
    <source>
        <dbReference type="EMBL" id="UZP73804.1"/>
    </source>
</evidence>
<evidence type="ECO:0000256" key="1">
    <source>
        <dbReference type="ARBA" id="ARBA00003041"/>
    </source>
</evidence>
<evidence type="ECO:0000256" key="6">
    <source>
        <dbReference type="ARBA" id="ARBA00022927"/>
    </source>
</evidence>
<accession>A0ABY6Q3H5</accession>
<protein>
    <recommendedName>
        <fullName evidence="3">Flagellar assembly protein FliH</fullName>
    </recommendedName>
</protein>
<reference evidence="9 10" key="1">
    <citation type="submission" date="2019-02" db="EMBL/GenBank/DDBJ databases">
        <title>Halieaceae_genomes.</title>
        <authorList>
            <person name="Li S.-H."/>
        </authorList>
    </citation>
    <scope>NUCLEOTIDE SEQUENCE [LARGE SCALE GENOMIC DNA]</scope>
    <source>
        <strain evidence="9 10">JH123</strain>
    </source>
</reference>
<sequence>MSESNVQRWQPRTISVVSTSNKSLEEIAETARKQGYSEGFAKGQAEAQRNGEQAAGELAALWRSMKKPMAHQDNEVSEHLLSLVISLAGAVVERELTTDAEFIKSTLDAALMHLSESEASLTVTLNPADKALLESLLEAEGIHAELKVDAAMLRGGCRVARGHALVDATIESRIRALIEQITANSSSTEASTETAAVLDADRIQSIADRFSGNQDG</sequence>
<evidence type="ECO:0000256" key="3">
    <source>
        <dbReference type="ARBA" id="ARBA00016507"/>
    </source>
</evidence>
<gene>
    <name evidence="9" type="ORF">E0F26_03175</name>
</gene>
<comment type="function">
    <text evidence="1">Needed for flagellar regrowth and assembly.</text>
</comment>
<comment type="similarity">
    <text evidence="2">Belongs to the FliH family.</text>
</comment>
<evidence type="ECO:0000256" key="4">
    <source>
        <dbReference type="ARBA" id="ARBA00022448"/>
    </source>
</evidence>
<dbReference type="Proteomes" id="UP001317963">
    <property type="component" value="Chromosome"/>
</dbReference>
<keyword evidence="5" id="KW-1005">Bacterial flagellum biogenesis</keyword>
<keyword evidence="6" id="KW-0653">Protein transport</keyword>
<dbReference type="EMBL" id="CP036501">
    <property type="protein sequence ID" value="UZP73804.1"/>
    <property type="molecule type" value="Genomic_DNA"/>
</dbReference>
<keyword evidence="7" id="KW-1006">Bacterial flagellum protein export</keyword>
<organism evidence="9 10">
    <name type="scientific">Candidatus Paraluminiphilus aquimaris</name>
    <dbReference type="NCBI Taxonomy" id="2518994"/>
    <lineage>
        <taxon>Bacteria</taxon>
        <taxon>Pseudomonadati</taxon>
        <taxon>Pseudomonadota</taxon>
        <taxon>Gammaproteobacteria</taxon>
        <taxon>Cellvibrionales</taxon>
        <taxon>Halieaceae</taxon>
        <taxon>Candidatus Paraluminiphilus</taxon>
    </lineage>
</organism>
<dbReference type="Pfam" id="PF02108">
    <property type="entry name" value="FliH"/>
    <property type="match status" value="1"/>
</dbReference>
<feature type="domain" description="Flagellar assembly protein FliH/Type III secretion system HrpE" evidence="8">
    <location>
        <begin position="53"/>
        <end position="176"/>
    </location>
</feature>
<dbReference type="SUPFAM" id="SSF160527">
    <property type="entry name" value="V-type ATPase subunit E-like"/>
    <property type="match status" value="1"/>
</dbReference>
<keyword evidence="4" id="KW-0813">Transport</keyword>
<dbReference type="InterPro" id="IPR018035">
    <property type="entry name" value="Flagellar_FliH/T3SS_HrpE"/>
</dbReference>
<evidence type="ECO:0000256" key="2">
    <source>
        <dbReference type="ARBA" id="ARBA00006602"/>
    </source>
</evidence>
<dbReference type="InterPro" id="IPR051472">
    <property type="entry name" value="T3SS_Stator/FliH"/>
</dbReference>
<dbReference type="PANTHER" id="PTHR34982">
    <property type="entry name" value="YOP PROTEINS TRANSLOCATION PROTEIN L"/>
    <property type="match status" value="1"/>
</dbReference>
<dbReference type="PANTHER" id="PTHR34982:SF1">
    <property type="entry name" value="FLAGELLAR ASSEMBLY PROTEIN FLIH"/>
    <property type="match status" value="1"/>
</dbReference>
<evidence type="ECO:0000313" key="10">
    <source>
        <dbReference type="Proteomes" id="UP001317963"/>
    </source>
</evidence>
<name>A0ABY6Q3H5_9GAMM</name>